<dbReference type="KEGG" id="fpl:Ferp_2101"/>
<dbReference type="Proteomes" id="UP000002613">
    <property type="component" value="Chromosome"/>
</dbReference>
<reference evidence="3" key="1">
    <citation type="submission" date="2010-02" db="EMBL/GenBank/DDBJ databases">
        <title>Complete sequence of Ferroglobus placidus DSM 10642.</title>
        <authorList>
            <consortium name="US DOE Joint Genome Institute"/>
            <person name="Lucas S."/>
            <person name="Copeland A."/>
            <person name="Lapidus A."/>
            <person name="Cheng J.-F."/>
            <person name="Bruce D."/>
            <person name="Goodwin L."/>
            <person name="Pitluck S."/>
            <person name="Saunders E."/>
            <person name="Brettin T."/>
            <person name="Detter J.C."/>
            <person name="Han C."/>
            <person name="Tapia R."/>
            <person name="Larimer F."/>
            <person name="Land M."/>
            <person name="Hauser L."/>
            <person name="Kyrpides N."/>
            <person name="Ivanova N."/>
            <person name="Holmes D."/>
            <person name="Lovley D."/>
            <person name="Kyrpides N."/>
            <person name="Anderson I.J."/>
            <person name="Woyke T."/>
        </authorList>
    </citation>
    <scope>NUCLEOTIDE SEQUENCE [LARGE SCALE GENOMIC DNA]</scope>
    <source>
        <strain evidence="3">DSM 10642 / AEDII12DO</strain>
    </source>
</reference>
<evidence type="ECO:0000313" key="3">
    <source>
        <dbReference type="Proteomes" id="UP000002613"/>
    </source>
</evidence>
<keyword evidence="3" id="KW-1185">Reference proteome</keyword>
<gene>
    <name evidence="2" type="ordered locus">Ferp_2101</name>
</gene>
<sequence>MPSLSEQIYNLLENFDYSSNPEERIRILRGILGRLSSIMYGSEKEEEYAEVFRRLKIRLKELREEITKNEKLEPNLWKYLMNSLEEIRDELERIAVKENVIEK</sequence>
<evidence type="ECO:0000256" key="1">
    <source>
        <dbReference type="SAM" id="Coils"/>
    </source>
</evidence>
<evidence type="ECO:0000313" key="2">
    <source>
        <dbReference type="EMBL" id="ADC66232.1"/>
    </source>
</evidence>
<accession>D3S0G9</accession>
<reference evidence="2 3" key="2">
    <citation type="journal article" date="2011" name="Stand. Genomic Sci.">
        <title>Complete genome sequence of Ferroglobus placidus AEDII12DO.</title>
        <authorList>
            <person name="Anderson I."/>
            <person name="Risso C."/>
            <person name="Holmes D."/>
            <person name="Lucas S."/>
            <person name="Copeland A."/>
            <person name="Lapidus A."/>
            <person name="Cheng J.F."/>
            <person name="Bruce D."/>
            <person name="Goodwin L."/>
            <person name="Pitluck S."/>
            <person name="Saunders E."/>
            <person name="Brettin T."/>
            <person name="Detter J.C."/>
            <person name="Han C."/>
            <person name="Tapia R."/>
            <person name="Larimer F."/>
            <person name="Land M."/>
            <person name="Hauser L."/>
            <person name="Woyke T."/>
            <person name="Lovley D."/>
            <person name="Kyrpides N."/>
            <person name="Ivanova N."/>
        </authorList>
    </citation>
    <scope>NUCLEOTIDE SEQUENCE [LARGE SCALE GENOMIC DNA]</scope>
    <source>
        <strain evidence="3">DSM 10642 / AEDII12DO</strain>
    </source>
</reference>
<dbReference type="RefSeq" id="WP_012966571.1">
    <property type="nucleotide sequence ID" value="NC_013849.1"/>
</dbReference>
<dbReference type="HOGENOM" id="CLU_2313623_0_0_2"/>
<feature type="coiled-coil region" evidence="1">
    <location>
        <begin position="45"/>
        <end position="72"/>
    </location>
</feature>
<keyword evidence="1" id="KW-0175">Coiled coil</keyword>
<dbReference type="STRING" id="589924.Ferp_2101"/>
<protein>
    <submittedName>
        <fullName evidence="2">Uncharacterized protein</fullName>
    </submittedName>
</protein>
<name>D3S0G9_FERPA</name>
<dbReference type="eggNOG" id="arCOG12213">
    <property type="taxonomic scope" value="Archaea"/>
</dbReference>
<dbReference type="AlphaFoldDB" id="D3S0G9"/>
<organism evidence="2 3">
    <name type="scientific">Ferroglobus placidus (strain DSM 10642 / AEDII12DO)</name>
    <dbReference type="NCBI Taxonomy" id="589924"/>
    <lineage>
        <taxon>Archaea</taxon>
        <taxon>Methanobacteriati</taxon>
        <taxon>Methanobacteriota</taxon>
        <taxon>Archaeoglobi</taxon>
        <taxon>Archaeoglobales</taxon>
        <taxon>Archaeoglobaceae</taxon>
        <taxon>Ferroglobus</taxon>
    </lineage>
</organism>
<dbReference type="OrthoDB" id="384233at2157"/>
<proteinExistence type="predicted"/>
<dbReference type="PaxDb" id="589924-Ferp_2101"/>
<dbReference type="GeneID" id="8779637"/>
<dbReference type="EMBL" id="CP001899">
    <property type="protein sequence ID" value="ADC66232.1"/>
    <property type="molecule type" value="Genomic_DNA"/>
</dbReference>